<reference evidence="2 3" key="1">
    <citation type="submission" date="2016-07" db="EMBL/GenBank/DDBJ databases">
        <title>Pervasive Adenine N6-methylation of Active Genes in Fungi.</title>
        <authorList>
            <consortium name="DOE Joint Genome Institute"/>
            <person name="Mondo S.J."/>
            <person name="Dannebaum R.O."/>
            <person name="Kuo R.C."/>
            <person name="Labutti K."/>
            <person name="Haridas S."/>
            <person name="Kuo A."/>
            <person name="Salamov A."/>
            <person name="Ahrendt S.R."/>
            <person name="Lipzen A."/>
            <person name="Sullivan W."/>
            <person name="Andreopoulos W.B."/>
            <person name="Clum A."/>
            <person name="Lindquist E."/>
            <person name="Daum C."/>
            <person name="Ramamoorthy G.K."/>
            <person name="Gryganskyi A."/>
            <person name="Culley D."/>
            <person name="Magnuson J.K."/>
            <person name="James T.Y."/>
            <person name="O'Malley M.A."/>
            <person name="Stajich J.E."/>
            <person name="Spatafora J.W."/>
            <person name="Visel A."/>
            <person name="Grigoriev I.V."/>
        </authorList>
    </citation>
    <scope>NUCLEOTIDE SEQUENCE [LARGE SCALE GENOMIC DNA]</scope>
    <source>
        <strain evidence="2 3">PL171</strain>
    </source>
</reference>
<keyword evidence="1" id="KW-0812">Transmembrane</keyword>
<name>A0A1Y2H793_9FUNG</name>
<dbReference type="STRING" id="765915.A0A1Y2H793"/>
<accession>A0A1Y2H793</accession>
<keyword evidence="1" id="KW-0472">Membrane</keyword>
<evidence type="ECO:0000256" key="1">
    <source>
        <dbReference type="SAM" id="Phobius"/>
    </source>
</evidence>
<gene>
    <name evidence="2" type="ORF">BCR44DRAFT_1447554</name>
</gene>
<keyword evidence="1" id="KW-1133">Transmembrane helix</keyword>
<organism evidence="2 3">
    <name type="scientific">Catenaria anguillulae PL171</name>
    <dbReference type="NCBI Taxonomy" id="765915"/>
    <lineage>
        <taxon>Eukaryota</taxon>
        <taxon>Fungi</taxon>
        <taxon>Fungi incertae sedis</taxon>
        <taxon>Blastocladiomycota</taxon>
        <taxon>Blastocladiomycetes</taxon>
        <taxon>Blastocladiales</taxon>
        <taxon>Catenariaceae</taxon>
        <taxon>Catenaria</taxon>
    </lineage>
</organism>
<sequence>MERYLPRLLSGELAVTPTIEVWQVALRFCKATLRRLAQALDGNPDNKTLLDLVTLYGNYIEVINKKILDLSQSERRYVFNGSKPDGIKPGLLTSIAVGLPVSWVALGVAGAIGATVGVKNMMGKSKET</sequence>
<evidence type="ECO:0000313" key="2">
    <source>
        <dbReference type="EMBL" id="ORZ29831.1"/>
    </source>
</evidence>
<dbReference type="AlphaFoldDB" id="A0A1Y2H793"/>
<dbReference type="EMBL" id="MCFL01000124">
    <property type="protein sequence ID" value="ORZ29831.1"/>
    <property type="molecule type" value="Genomic_DNA"/>
</dbReference>
<dbReference type="Proteomes" id="UP000193411">
    <property type="component" value="Unassembled WGS sequence"/>
</dbReference>
<evidence type="ECO:0000313" key="3">
    <source>
        <dbReference type="Proteomes" id="UP000193411"/>
    </source>
</evidence>
<proteinExistence type="predicted"/>
<comment type="caution">
    <text evidence="2">The sequence shown here is derived from an EMBL/GenBank/DDBJ whole genome shotgun (WGS) entry which is preliminary data.</text>
</comment>
<keyword evidence="3" id="KW-1185">Reference proteome</keyword>
<feature type="transmembrane region" description="Helical" evidence="1">
    <location>
        <begin position="91"/>
        <end position="118"/>
    </location>
</feature>
<protein>
    <submittedName>
        <fullName evidence="2">Uncharacterized protein</fullName>
    </submittedName>
</protein>